<dbReference type="EMBL" id="LXQA010068817">
    <property type="protein sequence ID" value="MCI08374.1"/>
    <property type="molecule type" value="Genomic_DNA"/>
</dbReference>
<dbReference type="Proteomes" id="UP000265520">
    <property type="component" value="Unassembled WGS sequence"/>
</dbReference>
<dbReference type="Pfam" id="PF07727">
    <property type="entry name" value="RVT_2"/>
    <property type="match status" value="1"/>
</dbReference>
<evidence type="ECO:0000313" key="3">
    <source>
        <dbReference type="Proteomes" id="UP000265520"/>
    </source>
</evidence>
<feature type="non-terminal residue" evidence="2">
    <location>
        <position position="100"/>
    </location>
</feature>
<keyword evidence="3" id="KW-1185">Reference proteome</keyword>
<organism evidence="2 3">
    <name type="scientific">Trifolium medium</name>
    <dbReference type="NCBI Taxonomy" id="97028"/>
    <lineage>
        <taxon>Eukaryota</taxon>
        <taxon>Viridiplantae</taxon>
        <taxon>Streptophyta</taxon>
        <taxon>Embryophyta</taxon>
        <taxon>Tracheophyta</taxon>
        <taxon>Spermatophyta</taxon>
        <taxon>Magnoliopsida</taxon>
        <taxon>eudicotyledons</taxon>
        <taxon>Gunneridae</taxon>
        <taxon>Pentapetalae</taxon>
        <taxon>rosids</taxon>
        <taxon>fabids</taxon>
        <taxon>Fabales</taxon>
        <taxon>Fabaceae</taxon>
        <taxon>Papilionoideae</taxon>
        <taxon>50 kb inversion clade</taxon>
        <taxon>NPAAA clade</taxon>
        <taxon>Hologalegina</taxon>
        <taxon>IRL clade</taxon>
        <taxon>Trifolieae</taxon>
        <taxon>Trifolium</taxon>
    </lineage>
</organism>
<comment type="caution">
    <text evidence="2">The sequence shown here is derived from an EMBL/GenBank/DDBJ whole genome shotgun (WGS) entry which is preliminary data.</text>
</comment>
<name>A0A392P9B2_9FABA</name>
<feature type="domain" description="Reverse transcriptase Ty1/copia-type" evidence="1">
    <location>
        <begin position="35"/>
        <end position="100"/>
    </location>
</feature>
<evidence type="ECO:0000259" key="1">
    <source>
        <dbReference type="Pfam" id="PF07727"/>
    </source>
</evidence>
<dbReference type="AlphaFoldDB" id="A0A392P9B2"/>
<reference evidence="2 3" key="1">
    <citation type="journal article" date="2018" name="Front. Plant Sci.">
        <title>Red Clover (Trifolium pratense) and Zigzag Clover (T. medium) - A Picture of Genomic Similarities and Differences.</title>
        <authorList>
            <person name="Dluhosova J."/>
            <person name="Istvanek J."/>
            <person name="Nedelnik J."/>
            <person name="Repkova J."/>
        </authorList>
    </citation>
    <scope>NUCLEOTIDE SEQUENCE [LARGE SCALE GENOMIC DNA]</scope>
    <source>
        <strain evidence="3">cv. 10/8</strain>
        <tissue evidence="2">Leaf</tissue>
    </source>
</reference>
<protein>
    <recommendedName>
        <fullName evidence="1">Reverse transcriptase Ty1/copia-type domain-containing protein</fullName>
    </recommendedName>
</protein>
<sequence>MVLFATADPVHFEEAVKSEKWRVAMDAEVKTIEKNETWVLTDLPAHAKKIGVKWVYKTKLNENGELDKYKARLVAKGYEQQYGVDYTEVFAPVARMDTVR</sequence>
<accession>A0A392P9B2</accession>
<evidence type="ECO:0000313" key="2">
    <source>
        <dbReference type="EMBL" id="MCI08374.1"/>
    </source>
</evidence>
<dbReference type="InterPro" id="IPR013103">
    <property type="entry name" value="RVT_2"/>
</dbReference>
<proteinExistence type="predicted"/>